<reference evidence="2 3" key="1">
    <citation type="submission" date="2017-03" db="EMBL/GenBank/DDBJ databases">
        <title>An alternative strategy for trypanosome survival in the mammalian bloodstream revealed through genome and transcriptome analysis of the ubiquitous bovine parasite Trypanosoma (Megatrypanum) theileri.</title>
        <authorList>
            <person name="Kelly S."/>
            <person name="Ivens A."/>
            <person name="Mott A."/>
            <person name="O'Neill E."/>
            <person name="Emms D."/>
            <person name="Macleod O."/>
            <person name="Voorheis P."/>
            <person name="Matthews J."/>
            <person name="Matthews K."/>
            <person name="Carrington M."/>
        </authorList>
    </citation>
    <scope>NUCLEOTIDE SEQUENCE [LARGE SCALE GENOMIC DNA]</scope>
    <source>
        <strain evidence="2">Edinburgh</strain>
    </source>
</reference>
<dbReference type="VEuPathDB" id="TriTrypDB:TM35_001131030"/>
<dbReference type="Proteomes" id="UP000192257">
    <property type="component" value="Unassembled WGS sequence"/>
</dbReference>
<organism evidence="2 3">
    <name type="scientific">Trypanosoma theileri</name>
    <dbReference type="NCBI Taxonomy" id="67003"/>
    <lineage>
        <taxon>Eukaryota</taxon>
        <taxon>Discoba</taxon>
        <taxon>Euglenozoa</taxon>
        <taxon>Kinetoplastea</taxon>
        <taxon>Metakinetoplastina</taxon>
        <taxon>Trypanosomatida</taxon>
        <taxon>Trypanosomatidae</taxon>
        <taxon>Trypanosoma</taxon>
    </lineage>
</organism>
<feature type="region of interest" description="Disordered" evidence="1">
    <location>
        <begin position="1"/>
        <end position="68"/>
    </location>
</feature>
<evidence type="ECO:0000313" key="2">
    <source>
        <dbReference type="EMBL" id="ORC81577.1"/>
    </source>
</evidence>
<sequence length="142" mass="16264">MTTLATSKVELQLSRQESSSQTNLSGDFPLGGNMLPRSISKGNEMDVEMQQRRQVSHVQSTGNNDRDGENEYVSWSGWFGQNVWIALQNLYAGWNAAFSLAWEHRLYDRDLDFFGDQISTNSVKSNLHERKRSSEKEPFEEV</sequence>
<proteinExistence type="predicted"/>
<evidence type="ECO:0000256" key="1">
    <source>
        <dbReference type="SAM" id="MobiDB-lite"/>
    </source>
</evidence>
<dbReference type="GeneID" id="39991511"/>
<dbReference type="RefSeq" id="XP_028876973.1">
    <property type="nucleotide sequence ID" value="XM_029031731.1"/>
</dbReference>
<accession>A0A1X0NE54</accession>
<dbReference type="EMBL" id="NBCO01000113">
    <property type="protein sequence ID" value="ORC81577.1"/>
    <property type="molecule type" value="Genomic_DNA"/>
</dbReference>
<feature type="compositionally biased region" description="Polar residues" evidence="1">
    <location>
        <begin position="52"/>
        <end position="63"/>
    </location>
</feature>
<gene>
    <name evidence="2" type="ORF">TM35_001131030</name>
</gene>
<dbReference type="OrthoDB" id="10512624at2759"/>
<name>A0A1X0NE54_9TRYP</name>
<evidence type="ECO:0000313" key="3">
    <source>
        <dbReference type="Proteomes" id="UP000192257"/>
    </source>
</evidence>
<feature type="compositionally biased region" description="Low complexity" evidence="1">
    <location>
        <begin position="10"/>
        <end position="21"/>
    </location>
</feature>
<keyword evidence="3" id="KW-1185">Reference proteome</keyword>
<comment type="caution">
    <text evidence="2">The sequence shown here is derived from an EMBL/GenBank/DDBJ whole genome shotgun (WGS) entry which is preliminary data.</text>
</comment>
<protein>
    <submittedName>
        <fullName evidence="2">Uncharacterized protein</fullName>
    </submittedName>
</protein>
<dbReference type="AlphaFoldDB" id="A0A1X0NE54"/>